<name>A0A2A4X0Q3_UNCAE</name>
<protein>
    <submittedName>
        <fullName evidence="1">Uncharacterized protein</fullName>
    </submittedName>
</protein>
<organism evidence="1 2">
    <name type="scientific">Aerophobetes bacterium</name>
    <dbReference type="NCBI Taxonomy" id="2030807"/>
    <lineage>
        <taxon>Bacteria</taxon>
        <taxon>Candidatus Aerophobota</taxon>
    </lineage>
</organism>
<dbReference type="AlphaFoldDB" id="A0A2A4X0Q3"/>
<comment type="caution">
    <text evidence="1">The sequence shown here is derived from an EMBL/GenBank/DDBJ whole genome shotgun (WGS) entry which is preliminary data.</text>
</comment>
<accession>A0A2A4X0Q3</accession>
<sequence length="410" mass="48556">MLFPSCGVDEPFQYIVQMHGYQIDKKVIEVSASQKGYQYIKKIGRKLLYKKAVRQRIKKVLDKLTDKKNGLKLSLIYKEASFPQTNYDVVWDRFLDKKLEVYYKQFIKSCNLKWCNNQTSKIDAKEFKKSLIIVDADRLADTLPECFYCVLCSDKMNIDRLLKRIDNNLFFVFDNPLTRACAAKKNKNLHIQSMVIPTTRFYPKQTVLSNRSYIQSLVYENSRTKFSAVKNLNKHIVLIDIDLNQSQEMLHYFNQFCLSHEDLLWNFVYTSDQKIDREIVKKYPNICFLEEITADQQQAMRKEASVFFAGLDSREAYDRAISAGYYNTCVIATDSEHFRWLFEEKVQYVQQGDFRQVCQLIDSTIKEEETSTIGKAQELSNYVKSRFSIYALKEEIRRKVFLRYMEWKQK</sequence>
<proteinExistence type="predicted"/>
<gene>
    <name evidence="1" type="ORF">COB21_05415</name>
</gene>
<evidence type="ECO:0000313" key="2">
    <source>
        <dbReference type="Proteomes" id="UP000218775"/>
    </source>
</evidence>
<dbReference type="EMBL" id="NVUK01000043">
    <property type="protein sequence ID" value="PCI75639.1"/>
    <property type="molecule type" value="Genomic_DNA"/>
</dbReference>
<reference evidence="2" key="1">
    <citation type="submission" date="2017-08" db="EMBL/GenBank/DDBJ databases">
        <title>A dynamic microbial community with high functional redundancy inhabits the cold, oxic subseafloor aquifer.</title>
        <authorList>
            <person name="Tully B.J."/>
            <person name="Wheat C.G."/>
            <person name="Glazer B.T."/>
            <person name="Huber J.A."/>
        </authorList>
    </citation>
    <scope>NUCLEOTIDE SEQUENCE [LARGE SCALE GENOMIC DNA]</scope>
</reference>
<evidence type="ECO:0000313" key="1">
    <source>
        <dbReference type="EMBL" id="PCI75639.1"/>
    </source>
</evidence>
<dbReference type="Proteomes" id="UP000218775">
    <property type="component" value="Unassembled WGS sequence"/>
</dbReference>